<comment type="caution">
    <text evidence="6">The sequence shown here is derived from an EMBL/GenBank/DDBJ whole genome shotgun (WGS) entry which is preliminary data.</text>
</comment>
<dbReference type="PROSITE" id="PS51257">
    <property type="entry name" value="PROKAR_LIPOPROTEIN"/>
    <property type="match status" value="1"/>
</dbReference>
<dbReference type="PANTHER" id="PTHR43695">
    <property type="entry name" value="PUTATIVE (AFU_ORTHOLOGUE AFUA_2G17250)-RELATED"/>
    <property type="match status" value="1"/>
</dbReference>
<keyword evidence="2" id="KW-0378">Hydrolase</keyword>
<dbReference type="Gene3D" id="2.60.120.430">
    <property type="entry name" value="Galactose-binding lectin"/>
    <property type="match status" value="1"/>
</dbReference>
<protein>
    <submittedName>
        <fullName evidence="6">Rhamnogalacturonan acetylesterase</fullName>
    </submittedName>
</protein>
<dbReference type="AlphaFoldDB" id="A0A7X1E767"/>
<dbReference type="SUPFAM" id="SSF49785">
    <property type="entry name" value="Galactose-binding domain-like"/>
    <property type="match status" value="1"/>
</dbReference>
<feature type="region of interest" description="Disordered" evidence="3">
    <location>
        <begin position="401"/>
        <end position="423"/>
    </location>
</feature>
<dbReference type="RefSeq" id="WP_185658899.1">
    <property type="nucleotide sequence ID" value="NZ_CAWPOO010000005.1"/>
</dbReference>
<evidence type="ECO:0000259" key="5">
    <source>
        <dbReference type="Pfam" id="PF13472"/>
    </source>
</evidence>
<evidence type="ECO:0000256" key="2">
    <source>
        <dbReference type="ARBA" id="ARBA00022801"/>
    </source>
</evidence>
<gene>
    <name evidence="6" type="ORF">H5P27_03060</name>
</gene>
<dbReference type="PANTHER" id="PTHR43695:SF1">
    <property type="entry name" value="RHAMNOGALACTURONAN ACETYLESTERASE"/>
    <property type="match status" value="1"/>
</dbReference>
<evidence type="ECO:0000256" key="3">
    <source>
        <dbReference type="SAM" id="MobiDB-lite"/>
    </source>
</evidence>
<evidence type="ECO:0000313" key="7">
    <source>
        <dbReference type="Proteomes" id="UP000526501"/>
    </source>
</evidence>
<dbReference type="InterPro" id="IPR008979">
    <property type="entry name" value="Galactose-bd-like_sf"/>
</dbReference>
<dbReference type="SUPFAM" id="SSF52266">
    <property type="entry name" value="SGNH hydrolase"/>
    <property type="match status" value="1"/>
</dbReference>
<feature type="compositionally biased region" description="Polar residues" evidence="3">
    <location>
        <begin position="413"/>
        <end position="423"/>
    </location>
</feature>
<reference evidence="6 7" key="1">
    <citation type="submission" date="2020-07" db="EMBL/GenBank/DDBJ databases">
        <authorList>
            <person name="Feng X."/>
        </authorList>
    </citation>
    <scope>NUCLEOTIDE SEQUENCE [LARGE SCALE GENOMIC DNA]</scope>
    <source>
        <strain evidence="6 7">JCM23202</strain>
    </source>
</reference>
<dbReference type="Pfam" id="PF13472">
    <property type="entry name" value="Lipase_GDSL_2"/>
    <property type="match status" value="1"/>
</dbReference>
<evidence type="ECO:0000313" key="6">
    <source>
        <dbReference type="EMBL" id="MBC2605014.1"/>
    </source>
</evidence>
<dbReference type="InterPro" id="IPR013830">
    <property type="entry name" value="SGNH_hydro"/>
</dbReference>
<accession>A0A7X1E767</accession>
<dbReference type="GO" id="GO:0016788">
    <property type="term" value="F:hydrolase activity, acting on ester bonds"/>
    <property type="evidence" value="ECO:0007669"/>
    <property type="project" value="UniProtKB-ARBA"/>
</dbReference>
<dbReference type="InterPro" id="IPR036514">
    <property type="entry name" value="SGNH_hydro_sf"/>
</dbReference>
<feature type="signal peptide" evidence="4">
    <location>
        <begin position="1"/>
        <end position="19"/>
    </location>
</feature>
<feature type="chain" id="PRO_5030878110" evidence="4">
    <location>
        <begin position="20"/>
        <end position="423"/>
    </location>
</feature>
<organism evidence="6 7">
    <name type="scientific">Pelagicoccus albus</name>
    <dbReference type="NCBI Taxonomy" id="415222"/>
    <lineage>
        <taxon>Bacteria</taxon>
        <taxon>Pseudomonadati</taxon>
        <taxon>Verrucomicrobiota</taxon>
        <taxon>Opitutia</taxon>
        <taxon>Puniceicoccales</taxon>
        <taxon>Pelagicoccaceae</taxon>
        <taxon>Pelagicoccus</taxon>
    </lineage>
</organism>
<evidence type="ECO:0000256" key="1">
    <source>
        <dbReference type="ARBA" id="ARBA00008668"/>
    </source>
</evidence>
<evidence type="ECO:0000256" key="4">
    <source>
        <dbReference type="SAM" id="SignalP"/>
    </source>
</evidence>
<comment type="similarity">
    <text evidence="1">Belongs to the 'GDSL' lipolytic enzyme family.</text>
</comment>
<dbReference type="EMBL" id="JACHVC010000005">
    <property type="protein sequence ID" value="MBC2605014.1"/>
    <property type="molecule type" value="Genomic_DNA"/>
</dbReference>
<sequence length="423" mass="46516">MRKTTLALSSLLIASACYGSSSLSLDFGTDSPQTGFEQIASTESLEVLFSDQASMKADCLEISGQFIMALPVEEGNYNVTLHLKPTAESEIFSLKAESRRLLLNQAPQSSTQDFQYTVTLNTHRTSLKSGGEVQLKSREVDTWLWNDKLELEFTSEHLLLDAIEITPAPLVPTLHIIGDSTVADQSSEPWTGWGQIFPVFLKPGIAVVNHSSSGFAFSSFKGMQRFEKVLDTLHPGDVVIIQFGHNDQKEKGEGIGPWESYTNYIHEFVSAIRAKGGRPVLVTSMKRRNFDSEGRLTETLGDYPKAVRQAAKYLQVPLIDLNYMSGAFYSALGPKDSKNAFVHYPAGSYPEQEKDLADNTHFNPYGGHQLARCIVEGLKLAAPELDSFWVEGLGEYDPGSPDSFDSVQIPASPISTATKPYGN</sequence>
<feature type="domain" description="SGNH hydrolase-type esterase" evidence="5">
    <location>
        <begin position="177"/>
        <end position="366"/>
    </location>
</feature>
<proteinExistence type="inferred from homology"/>
<name>A0A7X1E767_9BACT</name>
<dbReference type="InterPro" id="IPR037459">
    <property type="entry name" value="RhgT-like"/>
</dbReference>
<keyword evidence="4" id="KW-0732">Signal</keyword>
<dbReference type="CDD" id="cd01821">
    <property type="entry name" value="Rhamnogalacturan_acetylesterase_like"/>
    <property type="match status" value="1"/>
</dbReference>
<keyword evidence="7" id="KW-1185">Reference proteome</keyword>
<dbReference type="Proteomes" id="UP000526501">
    <property type="component" value="Unassembled WGS sequence"/>
</dbReference>
<dbReference type="Gene3D" id="3.40.50.1110">
    <property type="entry name" value="SGNH hydrolase"/>
    <property type="match status" value="1"/>
</dbReference>